<evidence type="ECO:0008006" key="3">
    <source>
        <dbReference type="Google" id="ProtNLM"/>
    </source>
</evidence>
<reference evidence="2" key="1">
    <citation type="submission" date="2018-02" db="EMBL/GenBank/DDBJ databases">
        <authorList>
            <person name="Cohen D.B."/>
            <person name="Kent A.D."/>
        </authorList>
    </citation>
    <scope>NUCLEOTIDE SEQUENCE</scope>
</reference>
<dbReference type="PANTHER" id="PTHR47005:SF5">
    <property type="entry name" value="HEAVY METAL TRANSPORT_DETOXIFICATION SUPERFAMILY PROTEIN"/>
    <property type="match status" value="1"/>
</dbReference>
<name>A0A2N9GDY1_FAGSY</name>
<evidence type="ECO:0000256" key="1">
    <source>
        <dbReference type="SAM" id="MobiDB-lite"/>
    </source>
</evidence>
<organism evidence="2">
    <name type="scientific">Fagus sylvatica</name>
    <name type="common">Beechnut</name>
    <dbReference type="NCBI Taxonomy" id="28930"/>
    <lineage>
        <taxon>Eukaryota</taxon>
        <taxon>Viridiplantae</taxon>
        <taxon>Streptophyta</taxon>
        <taxon>Embryophyta</taxon>
        <taxon>Tracheophyta</taxon>
        <taxon>Spermatophyta</taxon>
        <taxon>Magnoliopsida</taxon>
        <taxon>eudicotyledons</taxon>
        <taxon>Gunneridae</taxon>
        <taxon>Pentapetalae</taxon>
        <taxon>rosids</taxon>
        <taxon>fabids</taxon>
        <taxon>Fagales</taxon>
        <taxon>Fagaceae</taxon>
        <taxon>Fagus</taxon>
    </lineage>
</organism>
<gene>
    <name evidence="2" type="ORF">FSB_LOCUS25607</name>
</gene>
<proteinExistence type="predicted"/>
<dbReference type="PANTHER" id="PTHR47005">
    <property type="entry name" value="HEAVY METAL TRANSPORT/DETOXIFICATION SUPERFAMILY PROTEIN"/>
    <property type="match status" value="1"/>
</dbReference>
<evidence type="ECO:0000313" key="2">
    <source>
        <dbReference type="EMBL" id="SPC97725.1"/>
    </source>
</evidence>
<feature type="compositionally biased region" description="Pro residues" evidence="1">
    <location>
        <begin position="80"/>
        <end position="97"/>
    </location>
</feature>
<dbReference type="AlphaFoldDB" id="A0A2N9GDY1"/>
<feature type="region of interest" description="Disordered" evidence="1">
    <location>
        <begin position="170"/>
        <end position="199"/>
    </location>
</feature>
<dbReference type="PRINTS" id="PR01217">
    <property type="entry name" value="PRICHEXTENSN"/>
</dbReference>
<feature type="compositionally biased region" description="Basic and acidic residues" evidence="1">
    <location>
        <begin position="183"/>
        <end position="198"/>
    </location>
</feature>
<feature type="region of interest" description="Disordered" evidence="1">
    <location>
        <begin position="67"/>
        <end position="104"/>
    </location>
</feature>
<sequence length="324" mass="34573">MVLKVDLQCCRCYKKVKEVLCRIPHQVYNEKENLVVIKVVCCNPEKIKQKLICKGCGCIKSVEIKKETPPPPPPKKKDPPPPPPPVKKDPPPPPPPPPEKKVDCPPPPKPVLSIPVMPFFPSFGYGVCCGQCYGGGPCLCGCGGHCNRPEKPPPCHCGCGGHCNPPPPPPPEKKDPPPPPPPVKKDPPPPPPPEKKVDCPPPPKPVLSIPVMPFFPLFGYGVCCGQCYGGGPCHCGCGGHCNRPEKPPPEQPPPCHCGCGGHCNRPEQPPPPPPPVHPTRSCCGPCSEGRPGGPCHYEGCGRPVYDSYSGGYYCQENPSGCTTM</sequence>
<protein>
    <recommendedName>
        <fullName evidence="3">HMA domain-containing protein</fullName>
    </recommendedName>
</protein>
<accession>A0A2N9GDY1</accession>
<dbReference type="EMBL" id="OIVN01001792">
    <property type="protein sequence ID" value="SPC97725.1"/>
    <property type="molecule type" value="Genomic_DNA"/>
</dbReference>